<name>A0AAE1HG44_9NEOP</name>
<gene>
    <name evidence="3" type="ORF">KUF71_009328</name>
    <name evidence="2" type="ORF">KUF71_024508</name>
</gene>
<dbReference type="AlphaFoldDB" id="A0AAE1HG44"/>
<comment type="caution">
    <text evidence="3">The sequence shown here is derived from an EMBL/GenBank/DDBJ whole genome shotgun (WGS) entry which is preliminary data.</text>
</comment>
<evidence type="ECO:0000313" key="2">
    <source>
        <dbReference type="EMBL" id="KAK3915209.1"/>
    </source>
</evidence>
<evidence type="ECO:0000256" key="1">
    <source>
        <dbReference type="SAM" id="MobiDB-lite"/>
    </source>
</evidence>
<feature type="non-terminal residue" evidence="3">
    <location>
        <position position="68"/>
    </location>
</feature>
<sequence length="68" mass="7241">MTGMQLAGMAKQRCIISMRQFARLAGPQKESLLWKAGRLGPWRAELTGQRGPGAWGSRAGGQPSDSAA</sequence>
<evidence type="ECO:0000313" key="4">
    <source>
        <dbReference type="Proteomes" id="UP001219518"/>
    </source>
</evidence>
<reference evidence="3" key="2">
    <citation type="journal article" date="2023" name="BMC Genomics">
        <title>Pest status, molecular evolution, and epigenetic factors derived from the genome assembly of Frankliniella fusca, a thysanopteran phytovirus vector.</title>
        <authorList>
            <person name="Catto M.A."/>
            <person name="Labadie P.E."/>
            <person name="Jacobson A.L."/>
            <person name="Kennedy G.G."/>
            <person name="Srinivasan R."/>
            <person name="Hunt B.G."/>
        </authorList>
    </citation>
    <scope>NUCLEOTIDE SEQUENCE</scope>
    <source>
        <strain evidence="3">PL_HMW_Pooled</strain>
    </source>
</reference>
<dbReference type="EMBL" id="JAHWGI010000411">
    <property type="protein sequence ID" value="KAK3915209.1"/>
    <property type="molecule type" value="Genomic_DNA"/>
</dbReference>
<feature type="region of interest" description="Disordered" evidence="1">
    <location>
        <begin position="45"/>
        <end position="68"/>
    </location>
</feature>
<proteinExistence type="predicted"/>
<dbReference type="Proteomes" id="UP001219518">
    <property type="component" value="Unassembled WGS sequence"/>
</dbReference>
<accession>A0AAE1HG44</accession>
<evidence type="ECO:0000313" key="3">
    <source>
        <dbReference type="EMBL" id="KAK3920041.1"/>
    </source>
</evidence>
<protein>
    <submittedName>
        <fullName evidence="3">Arylsulfatase G</fullName>
    </submittedName>
</protein>
<dbReference type="EMBL" id="JAHWGI010000987">
    <property type="protein sequence ID" value="KAK3920041.1"/>
    <property type="molecule type" value="Genomic_DNA"/>
</dbReference>
<keyword evidence="4" id="KW-1185">Reference proteome</keyword>
<organism evidence="3 4">
    <name type="scientific">Frankliniella fusca</name>
    <dbReference type="NCBI Taxonomy" id="407009"/>
    <lineage>
        <taxon>Eukaryota</taxon>
        <taxon>Metazoa</taxon>
        <taxon>Ecdysozoa</taxon>
        <taxon>Arthropoda</taxon>
        <taxon>Hexapoda</taxon>
        <taxon>Insecta</taxon>
        <taxon>Pterygota</taxon>
        <taxon>Neoptera</taxon>
        <taxon>Paraneoptera</taxon>
        <taxon>Thysanoptera</taxon>
        <taxon>Terebrantia</taxon>
        <taxon>Thripoidea</taxon>
        <taxon>Thripidae</taxon>
        <taxon>Frankliniella</taxon>
    </lineage>
</organism>
<reference evidence="3" key="1">
    <citation type="submission" date="2021-07" db="EMBL/GenBank/DDBJ databases">
        <authorList>
            <person name="Catto M.A."/>
            <person name="Jacobson A."/>
            <person name="Kennedy G."/>
            <person name="Labadie P."/>
            <person name="Hunt B.G."/>
            <person name="Srinivasan R."/>
        </authorList>
    </citation>
    <scope>NUCLEOTIDE SEQUENCE</scope>
    <source>
        <strain evidence="3">PL_HMW_Pooled</strain>
        <tissue evidence="3">Head</tissue>
    </source>
</reference>